<feature type="domain" description="Putative Flp pilus-assembly TadG-like N-terminal" evidence="1">
    <location>
        <begin position="29"/>
        <end position="74"/>
    </location>
</feature>
<dbReference type="AlphaFoldDB" id="A0A3D9FEP9"/>
<evidence type="ECO:0000313" key="3">
    <source>
        <dbReference type="Proteomes" id="UP000256310"/>
    </source>
</evidence>
<gene>
    <name evidence="2" type="ORF">DFR46_0541</name>
</gene>
<proteinExistence type="predicted"/>
<dbReference type="EMBL" id="QRDP01000004">
    <property type="protein sequence ID" value="RED15546.1"/>
    <property type="molecule type" value="Genomic_DNA"/>
</dbReference>
<comment type="caution">
    <text evidence="2">The sequence shown here is derived from an EMBL/GenBank/DDBJ whole genome shotgun (WGS) entry which is preliminary data.</text>
</comment>
<dbReference type="InterPro" id="IPR028087">
    <property type="entry name" value="Tad_N"/>
</dbReference>
<dbReference type="InterPro" id="IPR036465">
    <property type="entry name" value="vWFA_dom_sf"/>
</dbReference>
<evidence type="ECO:0000313" key="2">
    <source>
        <dbReference type="EMBL" id="RED15546.1"/>
    </source>
</evidence>
<evidence type="ECO:0000259" key="1">
    <source>
        <dbReference type="Pfam" id="PF13400"/>
    </source>
</evidence>
<dbReference type="Proteomes" id="UP000256310">
    <property type="component" value="Unassembled WGS sequence"/>
</dbReference>
<protein>
    <submittedName>
        <fullName evidence="2">Flp pilus assembly protein TadG</fullName>
    </submittedName>
</protein>
<name>A0A3D9FEP9_9SPHN</name>
<dbReference type="RefSeq" id="WP_116235054.1">
    <property type="nucleotide sequence ID" value="NZ_QRDP01000004.1"/>
</dbReference>
<organism evidence="2 3">
    <name type="scientific">Parasphingopyxis lamellibrachiae</name>
    <dbReference type="NCBI Taxonomy" id="680125"/>
    <lineage>
        <taxon>Bacteria</taxon>
        <taxon>Pseudomonadati</taxon>
        <taxon>Pseudomonadota</taxon>
        <taxon>Alphaproteobacteria</taxon>
        <taxon>Sphingomonadales</taxon>
        <taxon>Sphingomonadaceae</taxon>
        <taxon>Parasphingopyxis</taxon>
    </lineage>
</organism>
<accession>A0A3D9FEP9</accession>
<dbReference type="Pfam" id="PF13400">
    <property type="entry name" value="Tad"/>
    <property type="match status" value="1"/>
</dbReference>
<dbReference type="OrthoDB" id="7522752at2"/>
<keyword evidence="3" id="KW-1185">Reference proteome</keyword>
<dbReference type="Gene3D" id="3.40.50.410">
    <property type="entry name" value="von Willebrand factor, type A domain"/>
    <property type="match status" value="2"/>
</dbReference>
<reference evidence="2 3" key="1">
    <citation type="submission" date="2018-07" db="EMBL/GenBank/DDBJ databases">
        <title>Genomic Encyclopedia of Type Strains, Phase IV (KMG-IV): sequencing the most valuable type-strain genomes for metagenomic binning, comparative biology and taxonomic classification.</title>
        <authorList>
            <person name="Goeker M."/>
        </authorList>
    </citation>
    <scope>NUCLEOTIDE SEQUENCE [LARGE SCALE GENOMIC DNA]</scope>
    <source>
        <strain evidence="2 3">DSM 26725</strain>
    </source>
</reference>
<dbReference type="SUPFAM" id="SSF53300">
    <property type="entry name" value="vWA-like"/>
    <property type="match status" value="1"/>
</dbReference>
<sequence>MHIWPKKKASGQAAKPGTFLTRLLHDSRGNTLAMAGAALVPIAGMIGSGLDMSRAYMAQAKLQNACDAAALAARRDMSGETWTTSARAEGERFFDFNFPSGTMNSQNVTRTVAQSTTDGATVNVTASADVPTTVMSLFGRDTIAISVECDANQDYGNNDIMVVLDVTGSMSRSPSGGGASKISRLRTGAMGLYRALEGASNTRTRFGFVPYSMNVNVGNLLRNRDILRDTYYPKRNYVCTRYWSNGSCRSGSYQYELEAVNILDTEWANGSNQNRSIRDWRRNGSACVEERPTIGNDFNDGDFDIDLTVTRDDIDLIARNNNDTDRQWGRWDPDENDYDDDGVCPSPATRLRTYGNETGYQNAVNNATAIVSGNTYHDLGLMWAARLLSSTGMNASRNPEEFNGVPVAKHIVFLTDGDLVPTSSNYSSYGNYNFDRRLTGSGSQENRHIAHFLSSCNAAKSMGMTIWVIALDISDTDEIEPCATSSGHFFVSDGSDLEEVFERIGAGIGRLRLTQ</sequence>